<reference evidence="2" key="2">
    <citation type="submission" date="2021-01" db="EMBL/GenBank/DDBJ databases">
        <authorList>
            <person name="Schikora-Tamarit M.A."/>
        </authorList>
    </citation>
    <scope>NUCLEOTIDE SEQUENCE</scope>
    <source>
        <strain evidence="2">CBS2887</strain>
    </source>
</reference>
<evidence type="ECO:0000256" key="1">
    <source>
        <dbReference type="SAM" id="SignalP"/>
    </source>
</evidence>
<comment type="caution">
    <text evidence="2">The sequence shown here is derived from an EMBL/GenBank/DDBJ whole genome shotgun (WGS) entry which is preliminary data.</text>
</comment>
<dbReference type="Proteomes" id="UP000774326">
    <property type="component" value="Unassembled WGS sequence"/>
</dbReference>
<keyword evidence="1" id="KW-0732">Signal</keyword>
<dbReference type="AlphaFoldDB" id="A0A9P8Q0I1"/>
<reference evidence="2" key="1">
    <citation type="journal article" date="2021" name="Open Biol.">
        <title>Shared evolutionary footprints suggest mitochondrial oxidative damage underlies multiple complex I losses in fungi.</title>
        <authorList>
            <person name="Schikora-Tamarit M.A."/>
            <person name="Marcet-Houben M."/>
            <person name="Nosek J."/>
            <person name="Gabaldon T."/>
        </authorList>
    </citation>
    <scope>NUCLEOTIDE SEQUENCE</scope>
    <source>
        <strain evidence="2">CBS2887</strain>
    </source>
</reference>
<evidence type="ECO:0008006" key="4">
    <source>
        <dbReference type="Google" id="ProtNLM"/>
    </source>
</evidence>
<sequence length="117" mass="13094">MYHPITLFVSLLITISLLRSCLKLSLIGDSSPGLVFRSITLIIDLNLRNNNSALVKRSTKSNFSSGEMGFPCSSTSSSEYPLVSSLKNLRNWSNSFKVLINTHSFFCKMAKITNKWN</sequence>
<dbReference type="EMBL" id="JAEUBG010004148">
    <property type="protein sequence ID" value="KAH3681947.1"/>
    <property type="molecule type" value="Genomic_DNA"/>
</dbReference>
<evidence type="ECO:0000313" key="2">
    <source>
        <dbReference type="EMBL" id="KAH3681947.1"/>
    </source>
</evidence>
<proteinExistence type="predicted"/>
<feature type="signal peptide" evidence="1">
    <location>
        <begin position="1"/>
        <end position="20"/>
    </location>
</feature>
<name>A0A9P8Q0I1_WICPI</name>
<organism evidence="2 3">
    <name type="scientific">Wickerhamomyces pijperi</name>
    <name type="common">Yeast</name>
    <name type="synonym">Pichia pijperi</name>
    <dbReference type="NCBI Taxonomy" id="599730"/>
    <lineage>
        <taxon>Eukaryota</taxon>
        <taxon>Fungi</taxon>
        <taxon>Dikarya</taxon>
        <taxon>Ascomycota</taxon>
        <taxon>Saccharomycotina</taxon>
        <taxon>Saccharomycetes</taxon>
        <taxon>Phaffomycetales</taxon>
        <taxon>Wickerhamomycetaceae</taxon>
        <taxon>Wickerhamomyces</taxon>
    </lineage>
</organism>
<feature type="chain" id="PRO_5040195782" description="Secreted protein" evidence="1">
    <location>
        <begin position="21"/>
        <end position="117"/>
    </location>
</feature>
<accession>A0A9P8Q0I1</accession>
<evidence type="ECO:0000313" key="3">
    <source>
        <dbReference type="Proteomes" id="UP000774326"/>
    </source>
</evidence>
<gene>
    <name evidence="2" type="ORF">WICPIJ_007085</name>
</gene>
<protein>
    <recommendedName>
        <fullName evidence="4">Secreted protein</fullName>
    </recommendedName>
</protein>
<keyword evidence="3" id="KW-1185">Reference proteome</keyword>